<comment type="caution">
    <text evidence="1">The sequence shown here is derived from an EMBL/GenBank/DDBJ whole genome shotgun (WGS) entry which is preliminary data.</text>
</comment>
<sequence length="44" mass="5320">MMQNCRRKLLTLTKTCFAAHIQLIFLPWMELMFQSCRRGVLLIY</sequence>
<proteinExistence type="predicted"/>
<protein>
    <submittedName>
        <fullName evidence="1">Uncharacterized protein</fullName>
    </submittedName>
</protein>
<gene>
    <name evidence="1" type="ORF">NC653_037062</name>
</gene>
<keyword evidence="2" id="KW-1185">Reference proteome</keyword>
<name>A0AAD6PX73_9ROSI</name>
<evidence type="ECO:0000313" key="2">
    <source>
        <dbReference type="Proteomes" id="UP001164929"/>
    </source>
</evidence>
<dbReference type="Proteomes" id="UP001164929">
    <property type="component" value="Chromosome 16"/>
</dbReference>
<dbReference type="AlphaFoldDB" id="A0AAD6PX73"/>
<organism evidence="1 2">
    <name type="scientific">Populus alba x Populus x berolinensis</name>
    <dbReference type="NCBI Taxonomy" id="444605"/>
    <lineage>
        <taxon>Eukaryota</taxon>
        <taxon>Viridiplantae</taxon>
        <taxon>Streptophyta</taxon>
        <taxon>Embryophyta</taxon>
        <taxon>Tracheophyta</taxon>
        <taxon>Spermatophyta</taxon>
        <taxon>Magnoliopsida</taxon>
        <taxon>eudicotyledons</taxon>
        <taxon>Gunneridae</taxon>
        <taxon>Pentapetalae</taxon>
        <taxon>rosids</taxon>
        <taxon>fabids</taxon>
        <taxon>Malpighiales</taxon>
        <taxon>Salicaceae</taxon>
        <taxon>Saliceae</taxon>
        <taxon>Populus</taxon>
    </lineage>
</organism>
<dbReference type="EMBL" id="JAQIZT010000016">
    <property type="protein sequence ID" value="KAJ6969278.1"/>
    <property type="molecule type" value="Genomic_DNA"/>
</dbReference>
<accession>A0AAD6PX73</accession>
<evidence type="ECO:0000313" key="1">
    <source>
        <dbReference type="EMBL" id="KAJ6969278.1"/>
    </source>
</evidence>
<reference evidence="1 2" key="1">
    <citation type="journal article" date="2023" name="Mol. Ecol. Resour.">
        <title>Chromosome-level genome assembly of a triploid poplar Populus alba 'Berolinensis'.</title>
        <authorList>
            <person name="Chen S."/>
            <person name="Yu Y."/>
            <person name="Wang X."/>
            <person name="Wang S."/>
            <person name="Zhang T."/>
            <person name="Zhou Y."/>
            <person name="He R."/>
            <person name="Meng N."/>
            <person name="Wang Y."/>
            <person name="Liu W."/>
            <person name="Liu Z."/>
            <person name="Liu J."/>
            <person name="Guo Q."/>
            <person name="Huang H."/>
            <person name="Sederoff R.R."/>
            <person name="Wang G."/>
            <person name="Qu G."/>
            <person name="Chen S."/>
        </authorList>
    </citation>
    <scope>NUCLEOTIDE SEQUENCE [LARGE SCALE GENOMIC DNA]</scope>
    <source>
        <strain evidence="1">SC-2020</strain>
    </source>
</reference>